<dbReference type="CDD" id="cd05284">
    <property type="entry name" value="arabinose_DH_like"/>
    <property type="match status" value="1"/>
</dbReference>
<dbReference type="GO" id="GO:0004022">
    <property type="term" value="F:alcohol dehydrogenase (NAD+) activity"/>
    <property type="evidence" value="ECO:0007669"/>
    <property type="project" value="UniProtKB-EC"/>
</dbReference>
<evidence type="ECO:0000313" key="11">
    <source>
        <dbReference type="EMBL" id="MPY09782.1"/>
    </source>
</evidence>
<keyword evidence="6" id="KW-0560">Oxidoreductase</keyword>
<dbReference type="Proteomes" id="UP000326464">
    <property type="component" value="Unassembled WGS sequence"/>
</dbReference>
<accession>A0A7X1NN37</accession>
<evidence type="ECO:0000256" key="3">
    <source>
        <dbReference type="ARBA" id="ARBA00013190"/>
    </source>
</evidence>
<evidence type="ECO:0000256" key="9">
    <source>
        <dbReference type="RuleBase" id="RU361277"/>
    </source>
</evidence>
<dbReference type="EC" id="1.1.1.1" evidence="3"/>
<dbReference type="InterPro" id="IPR036291">
    <property type="entry name" value="NAD(P)-bd_dom_sf"/>
</dbReference>
<evidence type="ECO:0000313" key="12">
    <source>
        <dbReference type="Proteomes" id="UP000326464"/>
    </source>
</evidence>
<dbReference type="EMBL" id="VJXX01000001">
    <property type="protein sequence ID" value="MPY09782.1"/>
    <property type="molecule type" value="Genomic_DNA"/>
</dbReference>
<keyword evidence="5 9" id="KW-0862">Zinc</keyword>
<comment type="cofactor">
    <cofactor evidence="1 9">
        <name>Zn(2+)</name>
        <dbReference type="ChEBI" id="CHEBI:29105"/>
    </cofactor>
</comment>
<dbReference type="InterPro" id="IPR013154">
    <property type="entry name" value="ADH-like_N"/>
</dbReference>
<evidence type="ECO:0000259" key="10">
    <source>
        <dbReference type="SMART" id="SM00829"/>
    </source>
</evidence>
<evidence type="ECO:0000256" key="2">
    <source>
        <dbReference type="ARBA" id="ARBA00008072"/>
    </source>
</evidence>
<comment type="similarity">
    <text evidence="2 9">Belongs to the zinc-containing alcohol dehydrogenase family.</text>
</comment>
<evidence type="ECO:0000256" key="8">
    <source>
        <dbReference type="ARBA" id="ARBA00049243"/>
    </source>
</evidence>
<evidence type="ECO:0000256" key="1">
    <source>
        <dbReference type="ARBA" id="ARBA00001947"/>
    </source>
</evidence>
<proteinExistence type="inferred from homology"/>
<sequence length="366" mass="38201">MKAFQYRSIGRAPEVVDVPVPVPGPGEVLLRVSAAGVCHSDEFIMSLPEEQYVYGLPLTLGHECAGIVESLGEGVKGISVGESVLVYGPWGCGRCYACSRGEENYCESAAVQGIRPPGLGAPGAMAEYLLVDDARHLVSLGGLDPVTCVSLTDAGLTPYHAIKKSLPILVPGSVAIVIGAGGLGHVAVQILRAITPSLVIALDTAGDKIDLARAVGAHFGFVTGGAAETMLMLEEEIRALSGGRGAAAVFDFVGIQSTTELAARLVGVGGEIVVVGVGPGTVQVGFFSTPWESSARAPYWGSRSELIEVLELARTGRIKVEIERFSLDEAPRAYESLHAGTLRGRAVVIPSQAQDPELDHDPEARP</sequence>
<dbReference type="RefSeq" id="WP_191931575.1">
    <property type="nucleotide sequence ID" value="NZ_VJXX01000001.1"/>
</dbReference>
<dbReference type="InterPro" id="IPR011032">
    <property type="entry name" value="GroES-like_sf"/>
</dbReference>
<dbReference type="PANTHER" id="PTHR42940">
    <property type="entry name" value="ALCOHOL DEHYDROGENASE 1-RELATED"/>
    <property type="match status" value="1"/>
</dbReference>
<dbReference type="Gene3D" id="3.40.50.720">
    <property type="entry name" value="NAD(P)-binding Rossmann-like Domain"/>
    <property type="match status" value="1"/>
</dbReference>
<dbReference type="AlphaFoldDB" id="A0A7X1NN37"/>
<dbReference type="Pfam" id="PF08240">
    <property type="entry name" value="ADH_N"/>
    <property type="match status" value="1"/>
</dbReference>
<organism evidence="11 12">
    <name type="scientific">Arthrobacter bussei</name>
    <dbReference type="NCBI Taxonomy" id="2594179"/>
    <lineage>
        <taxon>Bacteria</taxon>
        <taxon>Bacillati</taxon>
        <taxon>Actinomycetota</taxon>
        <taxon>Actinomycetes</taxon>
        <taxon>Micrococcales</taxon>
        <taxon>Micrococcaceae</taxon>
        <taxon>Arthrobacter</taxon>
    </lineage>
</organism>
<keyword evidence="12" id="KW-1185">Reference proteome</keyword>
<dbReference type="SUPFAM" id="SSF50129">
    <property type="entry name" value="GroES-like"/>
    <property type="match status" value="1"/>
</dbReference>
<reference evidence="12" key="1">
    <citation type="submission" date="2019-07" db="EMBL/GenBank/DDBJ databases">
        <title>Arthrobacter KR32 sp. nov., isolated from mountain cheese made of cows milk.</title>
        <authorList>
            <person name="Flegler A."/>
        </authorList>
    </citation>
    <scope>NUCLEOTIDE SEQUENCE [LARGE SCALE GENOMIC DNA]</scope>
    <source>
        <strain evidence="12">KR32</strain>
    </source>
</reference>
<dbReference type="SMART" id="SM00829">
    <property type="entry name" value="PKS_ER"/>
    <property type="match status" value="1"/>
</dbReference>
<evidence type="ECO:0000256" key="5">
    <source>
        <dbReference type="ARBA" id="ARBA00022833"/>
    </source>
</evidence>
<dbReference type="PROSITE" id="PS00059">
    <property type="entry name" value="ADH_ZINC"/>
    <property type="match status" value="1"/>
</dbReference>
<dbReference type="InterPro" id="IPR002328">
    <property type="entry name" value="ADH_Zn_CS"/>
</dbReference>
<evidence type="ECO:0000256" key="6">
    <source>
        <dbReference type="ARBA" id="ARBA00023002"/>
    </source>
</evidence>
<gene>
    <name evidence="11" type="ORF">FNH21_03440</name>
</gene>
<dbReference type="GO" id="GO:0008270">
    <property type="term" value="F:zinc ion binding"/>
    <property type="evidence" value="ECO:0007669"/>
    <property type="project" value="InterPro"/>
</dbReference>
<evidence type="ECO:0000256" key="4">
    <source>
        <dbReference type="ARBA" id="ARBA00022723"/>
    </source>
</evidence>
<dbReference type="Pfam" id="PF00107">
    <property type="entry name" value="ADH_zinc_N"/>
    <property type="match status" value="1"/>
</dbReference>
<dbReference type="InterPro" id="IPR013149">
    <property type="entry name" value="ADH-like_C"/>
</dbReference>
<dbReference type="SUPFAM" id="SSF51735">
    <property type="entry name" value="NAD(P)-binding Rossmann-fold domains"/>
    <property type="match status" value="1"/>
</dbReference>
<dbReference type="InterPro" id="IPR020843">
    <property type="entry name" value="ER"/>
</dbReference>
<comment type="caution">
    <text evidence="11">The sequence shown here is derived from an EMBL/GenBank/DDBJ whole genome shotgun (WGS) entry which is preliminary data.</text>
</comment>
<evidence type="ECO:0000256" key="7">
    <source>
        <dbReference type="ARBA" id="ARBA00049164"/>
    </source>
</evidence>
<name>A0A7X1NN37_9MICC</name>
<dbReference type="PANTHER" id="PTHR42940:SF8">
    <property type="entry name" value="VACUOLAR PROTEIN SORTING-ASSOCIATED PROTEIN 11"/>
    <property type="match status" value="1"/>
</dbReference>
<feature type="domain" description="Enoyl reductase (ER)" evidence="10">
    <location>
        <begin position="10"/>
        <end position="348"/>
    </location>
</feature>
<protein>
    <recommendedName>
        <fullName evidence="3">alcohol dehydrogenase</fullName>
        <ecNumber evidence="3">1.1.1.1</ecNumber>
    </recommendedName>
</protein>
<comment type="catalytic activity">
    <reaction evidence="7">
        <text>a secondary alcohol + NAD(+) = a ketone + NADH + H(+)</text>
        <dbReference type="Rhea" id="RHEA:10740"/>
        <dbReference type="ChEBI" id="CHEBI:15378"/>
        <dbReference type="ChEBI" id="CHEBI:17087"/>
        <dbReference type="ChEBI" id="CHEBI:35681"/>
        <dbReference type="ChEBI" id="CHEBI:57540"/>
        <dbReference type="ChEBI" id="CHEBI:57945"/>
        <dbReference type="EC" id="1.1.1.1"/>
    </reaction>
</comment>
<keyword evidence="4 9" id="KW-0479">Metal-binding</keyword>
<dbReference type="Gene3D" id="3.90.180.10">
    <property type="entry name" value="Medium-chain alcohol dehydrogenases, catalytic domain"/>
    <property type="match status" value="1"/>
</dbReference>
<comment type="catalytic activity">
    <reaction evidence="8">
        <text>a primary alcohol + NAD(+) = an aldehyde + NADH + H(+)</text>
        <dbReference type="Rhea" id="RHEA:10736"/>
        <dbReference type="ChEBI" id="CHEBI:15378"/>
        <dbReference type="ChEBI" id="CHEBI:15734"/>
        <dbReference type="ChEBI" id="CHEBI:17478"/>
        <dbReference type="ChEBI" id="CHEBI:57540"/>
        <dbReference type="ChEBI" id="CHEBI:57945"/>
        <dbReference type="EC" id="1.1.1.1"/>
    </reaction>
</comment>